<feature type="transmembrane region" description="Helical" evidence="1">
    <location>
        <begin position="79"/>
        <end position="104"/>
    </location>
</feature>
<keyword evidence="3" id="KW-0482">Metalloprotease</keyword>
<organism evidence="3 4">
    <name type="scientific">Myceligenerans salitolerans</name>
    <dbReference type="NCBI Taxonomy" id="1230528"/>
    <lineage>
        <taxon>Bacteria</taxon>
        <taxon>Bacillati</taxon>
        <taxon>Actinomycetota</taxon>
        <taxon>Actinomycetes</taxon>
        <taxon>Micrococcales</taxon>
        <taxon>Promicromonosporaceae</taxon>
        <taxon>Myceligenerans</taxon>
    </lineage>
</organism>
<proteinExistence type="predicted"/>
<feature type="transmembrane region" description="Helical" evidence="1">
    <location>
        <begin position="116"/>
        <end position="134"/>
    </location>
</feature>
<evidence type="ECO:0000313" key="4">
    <source>
        <dbReference type="Proteomes" id="UP000664617"/>
    </source>
</evidence>
<keyword evidence="1" id="KW-0472">Membrane</keyword>
<dbReference type="InterPro" id="IPR003675">
    <property type="entry name" value="Rce1/LyrA-like_dom"/>
</dbReference>
<comment type="caution">
    <text evidence="3">The sequence shown here is derived from an EMBL/GenBank/DDBJ whole genome shotgun (WGS) entry which is preliminary data.</text>
</comment>
<dbReference type="Pfam" id="PF02517">
    <property type="entry name" value="Rce1-like"/>
    <property type="match status" value="1"/>
</dbReference>
<reference evidence="4" key="1">
    <citation type="submission" date="2023-07" db="EMBL/GenBank/DDBJ databases">
        <title>Myceligenerans salitolerans sp. nov., a halotolerant actinomycete isolated from a salt lake in Xinjiang, China.</title>
        <authorList>
            <person name="Guan T."/>
        </authorList>
    </citation>
    <scope>NUCLEOTIDE SEQUENCE [LARGE SCALE GENOMIC DNA]</scope>
    <source>
        <strain evidence="4">XHU 5031</strain>
    </source>
</reference>
<keyword evidence="1" id="KW-1133">Transmembrane helix</keyword>
<dbReference type="Proteomes" id="UP000664617">
    <property type="component" value="Unassembled WGS sequence"/>
</dbReference>
<dbReference type="GO" id="GO:0008237">
    <property type="term" value="F:metallopeptidase activity"/>
    <property type="evidence" value="ECO:0007669"/>
    <property type="project" value="UniProtKB-KW"/>
</dbReference>
<dbReference type="EMBL" id="JAFMPK010000047">
    <property type="protein sequence ID" value="MBO0610888.1"/>
    <property type="molecule type" value="Genomic_DNA"/>
</dbReference>
<keyword evidence="3" id="KW-0378">Hydrolase</keyword>
<accession>A0ABS3IEL2</accession>
<keyword evidence="3" id="KW-0645">Protease</keyword>
<sequence>MLLLAVLVMFAGPLLASLPFLGVLDGAGSGLPPGAAVGLQAGFQVLSCVIVVALVVGWRRLMHRPVVAAGLTWSRAGALRFLVGALAIAGGLTAVRLVAVALGAMEFHTWSDADLGGLPVVAVVGAVVVQALVYQAFPEELIWRGHVTDVLRDRWSPGTVLVVTSVAFGLLHIFSQGGQETVLDHAAYVTMAILLGFACGAARLRTGGTGAAVGVHAGFHLANNFLPATAGSVVADALVMGVALAVVGAGFLLARRVPG</sequence>
<keyword evidence="1" id="KW-0812">Transmembrane</keyword>
<keyword evidence="4" id="KW-1185">Reference proteome</keyword>
<evidence type="ECO:0000259" key="2">
    <source>
        <dbReference type="Pfam" id="PF02517"/>
    </source>
</evidence>
<protein>
    <submittedName>
        <fullName evidence="3">CPBP family intramembrane metalloprotease</fullName>
    </submittedName>
</protein>
<feature type="transmembrane region" description="Helical" evidence="1">
    <location>
        <begin position="225"/>
        <end position="254"/>
    </location>
</feature>
<evidence type="ECO:0000313" key="3">
    <source>
        <dbReference type="EMBL" id="MBO0610888.1"/>
    </source>
</evidence>
<dbReference type="RefSeq" id="WP_207276778.1">
    <property type="nucleotide sequence ID" value="NZ_JAFMPK010000047.1"/>
</dbReference>
<feature type="transmembrane region" description="Helical" evidence="1">
    <location>
        <begin position="155"/>
        <end position="174"/>
    </location>
</feature>
<gene>
    <name evidence="3" type="ORF">J0911_17830</name>
</gene>
<name>A0ABS3IEL2_9MICO</name>
<feature type="transmembrane region" description="Helical" evidence="1">
    <location>
        <begin position="41"/>
        <end position="58"/>
    </location>
</feature>
<feature type="domain" description="CAAX prenyl protease 2/Lysostaphin resistance protein A-like" evidence="2">
    <location>
        <begin position="127"/>
        <end position="220"/>
    </location>
</feature>
<evidence type="ECO:0000256" key="1">
    <source>
        <dbReference type="SAM" id="Phobius"/>
    </source>
</evidence>